<feature type="domain" description="Trichome birefringence-like N-terminal" evidence="9">
    <location>
        <begin position="39"/>
        <end position="89"/>
    </location>
</feature>
<dbReference type="InterPro" id="IPR026057">
    <property type="entry name" value="TBL_C"/>
</dbReference>
<evidence type="ECO:0000256" key="7">
    <source>
        <dbReference type="SAM" id="SignalP"/>
    </source>
</evidence>
<dbReference type="GeneID" id="107432591"/>
<dbReference type="RefSeq" id="XP_048321945.2">
    <property type="nucleotide sequence ID" value="XM_048465988.2"/>
</dbReference>
<feature type="chain" id="PRO_5047118932" evidence="7">
    <location>
        <begin position="21"/>
        <end position="359"/>
    </location>
</feature>
<keyword evidence="6" id="KW-0472">Membrane</keyword>
<keyword evidence="7" id="KW-0732">Signal</keyword>
<dbReference type="InterPro" id="IPR025846">
    <property type="entry name" value="TBL_N"/>
</dbReference>
<evidence type="ECO:0000256" key="1">
    <source>
        <dbReference type="ARBA" id="ARBA00004167"/>
    </source>
</evidence>
<organism evidence="10 11">
    <name type="scientific">Ziziphus jujuba</name>
    <name type="common">Chinese jujube</name>
    <name type="synonym">Ziziphus sativa</name>
    <dbReference type="NCBI Taxonomy" id="326968"/>
    <lineage>
        <taxon>Eukaryota</taxon>
        <taxon>Viridiplantae</taxon>
        <taxon>Streptophyta</taxon>
        <taxon>Embryophyta</taxon>
        <taxon>Tracheophyta</taxon>
        <taxon>Spermatophyta</taxon>
        <taxon>Magnoliopsida</taxon>
        <taxon>eudicotyledons</taxon>
        <taxon>Gunneridae</taxon>
        <taxon>Pentapetalae</taxon>
        <taxon>rosids</taxon>
        <taxon>fabids</taxon>
        <taxon>Rosales</taxon>
        <taxon>Rhamnaceae</taxon>
        <taxon>Paliureae</taxon>
        <taxon>Ziziphus</taxon>
    </lineage>
</organism>
<dbReference type="InterPro" id="IPR029962">
    <property type="entry name" value="TBL"/>
</dbReference>
<evidence type="ECO:0000259" key="8">
    <source>
        <dbReference type="Pfam" id="PF13839"/>
    </source>
</evidence>
<evidence type="ECO:0000256" key="5">
    <source>
        <dbReference type="ARBA" id="ARBA00022989"/>
    </source>
</evidence>
<proteinExistence type="inferred from homology"/>
<protein>
    <submittedName>
        <fullName evidence="11">Protein trichome birefringence-like 42</fullName>
    </submittedName>
</protein>
<dbReference type="Pfam" id="PF14416">
    <property type="entry name" value="PMR5N"/>
    <property type="match status" value="1"/>
</dbReference>
<dbReference type="Pfam" id="PF13839">
    <property type="entry name" value="PC-Esterase"/>
    <property type="match status" value="1"/>
</dbReference>
<comment type="similarity">
    <text evidence="2">Belongs to the PC-esterase family. TBL subfamily.</text>
</comment>
<keyword evidence="3" id="KW-0812">Transmembrane</keyword>
<evidence type="ECO:0000313" key="11">
    <source>
        <dbReference type="RefSeq" id="XP_048321945.2"/>
    </source>
</evidence>
<accession>A0ABM3I730</accession>
<keyword evidence="4" id="KW-0735">Signal-anchor</keyword>
<evidence type="ECO:0000256" key="3">
    <source>
        <dbReference type="ARBA" id="ARBA00022692"/>
    </source>
</evidence>
<evidence type="ECO:0000256" key="6">
    <source>
        <dbReference type="ARBA" id="ARBA00023136"/>
    </source>
</evidence>
<reference evidence="11" key="1">
    <citation type="submission" date="2025-08" db="UniProtKB">
        <authorList>
            <consortium name="RefSeq"/>
        </authorList>
    </citation>
    <scope>IDENTIFICATION</scope>
    <source>
        <tissue evidence="11">Seedling</tissue>
    </source>
</reference>
<evidence type="ECO:0000259" key="9">
    <source>
        <dbReference type="Pfam" id="PF14416"/>
    </source>
</evidence>
<keyword evidence="10" id="KW-1185">Reference proteome</keyword>
<gene>
    <name evidence="11" type="primary">LOC107432591</name>
</gene>
<dbReference type="Proteomes" id="UP001652623">
    <property type="component" value="Chromosome 11"/>
</dbReference>
<sequence>MDGRAFIWVGVLCIASTILGYRGVEEKVDVGEEGYKSNGCDYFEGSWVYSNSYPLYAAGDCPFIGFNCLDNGRPDQDYLKYKWKPTACDLPRFNGEDFLERNRGKSIMFVGDSLSNNMWQSLTCMLHTAVPNSNFSLTQTGKLSTFSFPEFGVSIMFLQNGFLVDLAYEKIGKVLKLDSISSGDQWKADTLIFNTYHWWIHTGRFKTWDYFQVGNKIVEEMDRMEAFKIAITTWSKWVDSNVDTSKTKVFYQGVSAFHFNGRDWGEPEAKNCQGQTQPVEGSEYPGPSNPGEAIVKDVVSSMEKKVYLLDITLLTQLRKDGHPSIYAGQGSKLVDCSHWCLAGVPDSWNEILYALLLQN</sequence>
<feature type="signal peptide" evidence="7">
    <location>
        <begin position="1"/>
        <end position="20"/>
    </location>
</feature>
<dbReference type="PANTHER" id="PTHR32285:SF30">
    <property type="entry name" value="PROTEIN TRICHOME BIREFRINGENCE-LIKE 42"/>
    <property type="match status" value="1"/>
</dbReference>
<evidence type="ECO:0000256" key="4">
    <source>
        <dbReference type="ARBA" id="ARBA00022968"/>
    </source>
</evidence>
<evidence type="ECO:0000313" key="10">
    <source>
        <dbReference type="Proteomes" id="UP001652623"/>
    </source>
</evidence>
<feature type="domain" description="Trichome birefringence-like C-terminal" evidence="8">
    <location>
        <begin position="90"/>
        <end position="354"/>
    </location>
</feature>
<dbReference type="PANTHER" id="PTHR32285">
    <property type="entry name" value="PROTEIN TRICHOME BIREFRINGENCE-LIKE 9-RELATED"/>
    <property type="match status" value="1"/>
</dbReference>
<evidence type="ECO:0000256" key="2">
    <source>
        <dbReference type="ARBA" id="ARBA00007727"/>
    </source>
</evidence>
<keyword evidence="5" id="KW-1133">Transmembrane helix</keyword>
<name>A0ABM3I730_ZIZJJ</name>
<comment type="subcellular location">
    <subcellularLocation>
        <location evidence="1">Membrane</location>
        <topology evidence="1">Single-pass membrane protein</topology>
    </subcellularLocation>
</comment>